<dbReference type="GO" id="GO:0003700">
    <property type="term" value="F:DNA-binding transcription factor activity"/>
    <property type="evidence" value="ECO:0007669"/>
    <property type="project" value="InterPro"/>
</dbReference>
<dbReference type="Pfam" id="PF00072">
    <property type="entry name" value="Response_reg"/>
    <property type="match status" value="1"/>
</dbReference>
<dbReference type="InterPro" id="IPR005467">
    <property type="entry name" value="His_kinase_dom"/>
</dbReference>
<evidence type="ECO:0000313" key="16">
    <source>
        <dbReference type="Proteomes" id="UP000516764"/>
    </source>
</evidence>
<dbReference type="PANTHER" id="PTHR43547:SF2">
    <property type="entry name" value="HYBRID SIGNAL TRANSDUCTION HISTIDINE KINASE C"/>
    <property type="match status" value="1"/>
</dbReference>
<dbReference type="PRINTS" id="PR00344">
    <property type="entry name" value="BCTRLSENSOR"/>
</dbReference>
<dbReference type="InterPro" id="IPR011006">
    <property type="entry name" value="CheY-like_superfamily"/>
</dbReference>
<feature type="coiled-coil region" evidence="10">
    <location>
        <begin position="178"/>
        <end position="205"/>
    </location>
</feature>
<proteinExistence type="predicted"/>
<dbReference type="EMBL" id="CP061813">
    <property type="protein sequence ID" value="QOD61571.1"/>
    <property type="molecule type" value="Genomic_DNA"/>
</dbReference>
<evidence type="ECO:0000256" key="1">
    <source>
        <dbReference type="ARBA" id="ARBA00000085"/>
    </source>
</evidence>
<dbReference type="RefSeq" id="WP_088355098.1">
    <property type="nucleotide sequence ID" value="NZ_CP061813.1"/>
</dbReference>
<keyword evidence="7" id="KW-0067">ATP-binding</keyword>
<evidence type="ECO:0000256" key="8">
    <source>
        <dbReference type="ARBA" id="ARBA00023012"/>
    </source>
</evidence>
<dbReference type="InterPro" id="IPR003661">
    <property type="entry name" value="HisK_dim/P_dom"/>
</dbReference>
<evidence type="ECO:0000259" key="14">
    <source>
        <dbReference type="PROSITE" id="PS50110"/>
    </source>
</evidence>
<feature type="modified residue" description="4-aspartylphosphate" evidence="9">
    <location>
        <position position="501"/>
    </location>
</feature>
<dbReference type="GO" id="GO:0000155">
    <property type="term" value="F:phosphorelay sensor kinase activity"/>
    <property type="evidence" value="ECO:0007669"/>
    <property type="project" value="InterPro"/>
</dbReference>
<dbReference type="CDD" id="cd17574">
    <property type="entry name" value="REC_OmpR"/>
    <property type="match status" value="1"/>
</dbReference>
<evidence type="ECO:0000256" key="3">
    <source>
        <dbReference type="ARBA" id="ARBA00022553"/>
    </source>
</evidence>
<keyword evidence="6" id="KW-0418">Kinase</keyword>
<evidence type="ECO:0000256" key="11">
    <source>
        <dbReference type="SAM" id="Phobius"/>
    </source>
</evidence>
<dbReference type="SMART" id="SM00342">
    <property type="entry name" value="HTH_ARAC"/>
    <property type="match status" value="1"/>
</dbReference>
<keyword evidence="11" id="KW-0472">Membrane</keyword>
<gene>
    <name evidence="15" type="ORF">H9I45_03730</name>
</gene>
<dbReference type="PROSITE" id="PS01124">
    <property type="entry name" value="HTH_ARAC_FAMILY_2"/>
    <property type="match status" value="1"/>
</dbReference>
<dbReference type="FunFam" id="3.30.565.10:FF:000037">
    <property type="entry name" value="Hybrid sensor histidine kinase/response regulator"/>
    <property type="match status" value="1"/>
</dbReference>
<feature type="transmembrane region" description="Helical" evidence="11">
    <location>
        <begin position="158"/>
        <end position="174"/>
    </location>
</feature>
<evidence type="ECO:0000256" key="4">
    <source>
        <dbReference type="ARBA" id="ARBA00022679"/>
    </source>
</evidence>
<dbReference type="SMART" id="SM00448">
    <property type="entry name" value="REC"/>
    <property type="match status" value="1"/>
</dbReference>
<sequence length="698" mass="81423">MFKWYNNILEIGLDESLNRTEVKRVRLLNLFWSQWIIIQIVLITEDAFRNPEPFLPILIHTITLTGVISIYFFQKNKRFNTARTLFFILMLYSNVAFANFIEPGKNIEYFYIIIPPFLLLFTNNSKLIYTTFIVCYLLFTVPKNLLNIYPENTQNSSVLGLVLFVIIFLLVNYFKNTNVKSEIALEKQRNQLENLNRQQSQFFINVSHEIRTPLTLLKGQLDKLKIYKNDEHLGNIQEQANYQIHKIKKIIDDVIDLAKMETSNFSLKLKENNIVNLVNKIKISFEPLFERKKIRFTFKSSSDTINCSLDTSFFERAINNIILNALKFTPENGEVSIEIATKDNNVVLKIIDTGIGIETTDLQKIFKRFYQVENDINKSGGSGVGLSFSKEIIKKHTGTLKVKSKLNEGSTFIITMPLVNLKQEVITTINKVEDENENSIDDSQFNKNEKIGKNILIVDDSYEMRDYLKDILSNYNCFEAENGLEALKMVEEQKIDCIITDYMMPKMDGLELIKNLNNINYKNPILMLTARTDYSSKLEVLRLGIDDYLHKPFEAEELLVRLHNRISNANKRDLYIEKEKISDVNTINKEQELLLKIKEYIHTNCGKQKLNQEDLSIHFNMSKSSFYRKIKTLTGLTPNEFITEIKLQKAKLLIEKREVYSIKQLTLEVGFSHGSYFSNRYFKRFGIFPKTEMDKNLL</sequence>
<dbReference type="Gene3D" id="3.40.50.2300">
    <property type="match status" value="1"/>
</dbReference>
<dbReference type="CDD" id="cd00082">
    <property type="entry name" value="HisKA"/>
    <property type="match status" value="1"/>
</dbReference>
<dbReference type="SUPFAM" id="SSF52172">
    <property type="entry name" value="CheY-like"/>
    <property type="match status" value="1"/>
</dbReference>
<dbReference type="InterPro" id="IPR001789">
    <property type="entry name" value="Sig_transdc_resp-reg_receiver"/>
</dbReference>
<keyword evidence="11" id="KW-0812">Transmembrane</keyword>
<keyword evidence="11" id="KW-1133">Transmembrane helix</keyword>
<dbReference type="InterPro" id="IPR018060">
    <property type="entry name" value="HTH_AraC"/>
</dbReference>
<organism evidence="15 16">
    <name type="scientific">Polaribacter haliotis</name>
    <dbReference type="NCBI Taxonomy" id="1888915"/>
    <lineage>
        <taxon>Bacteria</taxon>
        <taxon>Pseudomonadati</taxon>
        <taxon>Bacteroidota</taxon>
        <taxon>Flavobacteriia</taxon>
        <taxon>Flavobacteriales</taxon>
        <taxon>Flavobacteriaceae</taxon>
    </lineage>
</organism>
<dbReference type="Pfam" id="PF12833">
    <property type="entry name" value="HTH_18"/>
    <property type="match status" value="1"/>
</dbReference>
<evidence type="ECO:0000259" key="12">
    <source>
        <dbReference type="PROSITE" id="PS01124"/>
    </source>
</evidence>
<keyword evidence="16" id="KW-1185">Reference proteome</keyword>
<keyword evidence="10" id="KW-0175">Coiled coil</keyword>
<feature type="transmembrane region" description="Helical" evidence="11">
    <location>
        <begin position="85"/>
        <end position="101"/>
    </location>
</feature>
<dbReference type="SUPFAM" id="SSF55874">
    <property type="entry name" value="ATPase domain of HSP90 chaperone/DNA topoisomerase II/histidine kinase"/>
    <property type="match status" value="1"/>
</dbReference>
<dbReference type="KEGG" id="phal:H9I45_03730"/>
<feature type="transmembrane region" description="Helical" evidence="11">
    <location>
        <begin position="27"/>
        <end position="48"/>
    </location>
</feature>
<dbReference type="InterPro" id="IPR036890">
    <property type="entry name" value="HATPase_C_sf"/>
</dbReference>
<evidence type="ECO:0000313" key="15">
    <source>
        <dbReference type="EMBL" id="QOD61571.1"/>
    </source>
</evidence>
<dbReference type="InterPro" id="IPR003594">
    <property type="entry name" value="HATPase_dom"/>
</dbReference>
<keyword evidence="8" id="KW-0902">Two-component regulatory system</keyword>
<dbReference type="Gene3D" id="3.30.565.10">
    <property type="entry name" value="Histidine kinase-like ATPase, C-terminal domain"/>
    <property type="match status" value="1"/>
</dbReference>
<keyword evidence="5" id="KW-0547">Nucleotide-binding</keyword>
<evidence type="ECO:0000256" key="10">
    <source>
        <dbReference type="SAM" id="Coils"/>
    </source>
</evidence>
<keyword evidence="3 9" id="KW-0597">Phosphoprotein</keyword>
<dbReference type="GO" id="GO:0043565">
    <property type="term" value="F:sequence-specific DNA binding"/>
    <property type="evidence" value="ECO:0007669"/>
    <property type="project" value="InterPro"/>
</dbReference>
<dbReference type="Gene3D" id="1.10.287.130">
    <property type="match status" value="1"/>
</dbReference>
<dbReference type="SMART" id="SM00388">
    <property type="entry name" value="HisKA"/>
    <property type="match status" value="1"/>
</dbReference>
<evidence type="ECO:0000256" key="9">
    <source>
        <dbReference type="PROSITE-ProRule" id="PRU00169"/>
    </source>
</evidence>
<dbReference type="EC" id="2.7.13.3" evidence="2"/>
<reference evidence="15 16" key="1">
    <citation type="journal article" date="2016" name="Int. J. Syst. Evol. Microbiol.">
        <title>Polaribacter haliotis sp. nov., isolated from the gut of abalone Haliotis discus hannai.</title>
        <authorList>
            <person name="Kim Y.O."/>
            <person name="Park I.S."/>
            <person name="Park S."/>
            <person name="Nam B.H."/>
            <person name="Park J.M."/>
            <person name="Kim D.G."/>
            <person name="Yoon J.H."/>
        </authorList>
    </citation>
    <scope>NUCLEOTIDE SEQUENCE [LARGE SCALE GENOMIC DNA]</scope>
    <source>
        <strain evidence="15 16">KCTC 52418</strain>
    </source>
</reference>
<dbReference type="SUPFAM" id="SSF47384">
    <property type="entry name" value="Homodimeric domain of signal transducing histidine kinase"/>
    <property type="match status" value="1"/>
</dbReference>
<feature type="transmembrane region" description="Helical" evidence="11">
    <location>
        <begin position="127"/>
        <end position="146"/>
    </location>
</feature>
<dbReference type="SMART" id="SM00387">
    <property type="entry name" value="HATPase_c"/>
    <property type="match status" value="1"/>
</dbReference>
<dbReference type="Pfam" id="PF00512">
    <property type="entry name" value="HisKA"/>
    <property type="match status" value="1"/>
</dbReference>
<dbReference type="GO" id="GO:0005524">
    <property type="term" value="F:ATP binding"/>
    <property type="evidence" value="ECO:0007669"/>
    <property type="project" value="UniProtKB-KW"/>
</dbReference>
<dbReference type="InterPro" id="IPR004358">
    <property type="entry name" value="Sig_transdc_His_kin-like_C"/>
</dbReference>
<evidence type="ECO:0000259" key="13">
    <source>
        <dbReference type="PROSITE" id="PS50109"/>
    </source>
</evidence>
<evidence type="ECO:0000256" key="6">
    <source>
        <dbReference type="ARBA" id="ARBA00022777"/>
    </source>
</evidence>
<evidence type="ECO:0000256" key="7">
    <source>
        <dbReference type="ARBA" id="ARBA00022840"/>
    </source>
</evidence>
<name>A0A7L8AHT8_9FLAO</name>
<dbReference type="Proteomes" id="UP000516764">
    <property type="component" value="Chromosome"/>
</dbReference>
<feature type="domain" description="HTH araC/xylS-type" evidence="12">
    <location>
        <begin position="595"/>
        <end position="695"/>
    </location>
</feature>
<evidence type="ECO:0000256" key="2">
    <source>
        <dbReference type="ARBA" id="ARBA00012438"/>
    </source>
</evidence>
<feature type="domain" description="Histidine kinase" evidence="13">
    <location>
        <begin position="205"/>
        <end position="420"/>
    </location>
</feature>
<dbReference type="PANTHER" id="PTHR43547">
    <property type="entry name" value="TWO-COMPONENT HISTIDINE KINASE"/>
    <property type="match status" value="1"/>
</dbReference>
<feature type="transmembrane region" description="Helical" evidence="11">
    <location>
        <begin position="54"/>
        <end position="73"/>
    </location>
</feature>
<dbReference type="InterPro" id="IPR036097">
    <property type="entry name" value="HisK_dim/P_sf"/>
</dbReference>
<dbReference type="PROSITE" id="PS50110">
    <property type="entry name" value="RESPONSE_REGULATORY"/>
    <property type="match status" value="1"/>
</dbReference>
<protein>
    <recommendedName>
        <fullName evidence="2">histidine kinase</fullName>
        <ecNumber evidence="2">2.7.13.3</ecNumber>
    </recommendedName>
</protein>
<dbReference type="Pfam" id="PF02518">
    <property type="entry name" value="HATPase_c"/>
    <property type="match status" value="1"/>
</dbReference>
<dbReference type="Gene3D" id="1.10.10.60">
    <property type="entry name" value="Homeodomain-like"/>
    <property type="match status" value="2"/>
</dbReference>
<keyword evidence="4" id="KW-0808">Transferase</keyword>
<accession>A0A7L8AHT8</accession>
<feature type="domain" description="Response regulatory" evidence="14">
    <location>
        <begin position="454"/>
        <end position="566"/>
    </location>
</feature>
<dbReference type="OrthoDB" id="358279at2"/>
<dbReference type="AlphaFoldDB" id="A0A7L8AHT8"/>
<dbReference type="PROSITE" id="PS50109">
    <property type="entry name" value="HIS_KIN"/>
    <property type="match status" value="1"/>
</dbReference>
<evidence type="ECO:0000256" key="5">
    <source>
        <dbReference type="ARBA" id="ARBA00022741"/>
    </source>
</evidence>
<comment type="catalytic activity">
    <reaction evidence="1">
        <text>ATP + protein L-histidine = ADP + protein N-phospho-L-histidine.</text>
        <dbReference type="EC" id="2.7.13.3"/>
    </reaction>
</comment>